<proteinExistence type="predicted"/>
<reference evidence="4 5" key="1">
    <citation type="submission" date="2014-04" db="EMBL/GenBank/DDBJ databases">
        <title>Evolutionary Origins and Diversification of the Mycorrhizal Mutualists.</title>
        <authorList>
            <consortium name="DOE Joint Genome Institute"/>
            <consortium name="Mycorrhizal Genomics Consortium"/>
            <person name="Kohler A."/>
            <person name="Kuo A."/>
            <person name="Nagy L.G."/>
            <person name="Floudas D."/>
            <person name="Copeland A."/>
            <person name="Barry K.W."/>
            <person name="Cichocki N."/>
            <person name="Veneault-Fourrey C."/>
            <person name="LaButti K."/>
            <person name="Lindquist E.A."/>
            <person name="Lipzen A."/>
            <person name="Lundell T."/>
            <person name="Morin E."/>
            <person name="Murat C."/>
            <person name="Riley R."/>
            <person name="Ohm R."/>
            <person name="Sun H."/>
            <person name="Tunlid A."/>
            <person name="Henrissat B."/>
            <person name="Grigoriev I.V."/>
            <person name="Hibbett D.S."/>
            <person name="Martin F."/>
        </authorList>
    </citation>
    <scope>NUCLEOTIDE SEQUENCE [LARGE SCALE GENOMIC DNA]</scope>
    <source>
        <strain evidence="4 5">FD-317 M1</strain>
    </source>
</reference>
<feature type="domain" description="RING-type" evidence="3">
    <location>
        <begin position="19"/>
        <end position="60"/>
    </location>
</feature>
<evidence type="ECO:0000259" key="3">
    <source>
        <dbReference type="Pfam" id="PF14634"/>
    </source>
</evidence>
<name>A0A0D0BR43_9AGAR</name>
<accession>A0A0D0BR43</accession>
<keyword evidence="1" id="KW-0175">Coiled coil</keyword>
<dbReference type="HOGENOM" id="CLU_051880_0_0_1"/>
<dbReference type="InterPro" id="IPR001841">
    <property type="entry name" value="Znf_RING"/>
</dbReference>
<feature type="coiled-coil region" evidence="1">
    <location>
        <begin position="106"/>
        <end position="140"/>
    </location>
</feature>
<feature type="compositionally biased region" description="Polar residues" evidence="2">
    <location>
        <begin position="226"/>
        <end position="238"/>
    </location>
</feature>
<protein>
    <recommendedName>
        <fullName evidence="3">RING-type domain-containing protein</fullName>
    </recommendedName>
</protein>
<dbReference type="Pfam" id="PF14634">
    <property type="entry name" value="zf-RING_5"/>
    <property type="match status" value="1"/>
</dbReference>
<feature type="compositionally biased region" description="Polar residues" evidence="2">
    <location>
        <begin position="304"/>
        <end position="325"/>
    </location>
</feature>
<keyword evidence="5" id="KW-1185">Reference proteome</keyword>
<gene>
    <name evidence="4" type="ORF">GYMLUDRAFT_246686</name>
</gene>
<sequence>MSAEPSNSSEFDYWEFVSCSKCHLSFASGAGATVPFWLTECGHVVCNNHLNSDQSCAHCGARGILLVPLQNDMEPPMSEWFRPIPCILDSAAFAVKFQQESMAAQIRHLQMKQQQHRAYIEKLRRENAQLKEANEMLTVQLTGRQSHGPHGHEPAAYLNTNGKRQMIDFSNPPTSSSPQVVAMPVGPTRITLPPGQNPPHLSSNRDFFPTENLPAQAQHSERPGSSRFTQRFSYSPAQEAQMRLPQLSHAQSAHTQLRRPLPQNRQSHNTSQSQMPPPPIPAKFTPSPNPKTFYSSIEPPGSSRDATGNRSSSQRLANPQPNTNRLLPLNERFPPPPGTFAGNTSNFSSNSQRFAPPHTNSARGNFRPATSSHLNGTPNPKSNVLLTRAQSNSTNGGGSAQRVPFIPGK</sequence>
<feature type="region of interest" description="Disordered" evidence="2">
    <location>
        <begin position="170"/>
        <end position="409"/>
    </location>
</feature>
<evidence type="ECO:0000256" key="2">
    <source>
        <dbReference type="SAM" id="MobiDB-lite"/>
    </source>
</evidence>
<evidence type="ECO:0000256" key="1">
    <source>
        <dbReference type="SAM" id="Coils"/>
    </source>
</evidence>
<dbReference type="Proteomes" id="UP000053593">
    <property type="component" value="Unassembled WGS sequence"/>
</dbReference>
<dbReference type="AlphaFoldDB" id="A0A0D0BR43"/>
<feature type="compositionally biased region" description="Polar residues" evidence="2">
    <location>
        <begin position="341"/>
        <end position="394"/>
    </location>
</feature>
<dbReference type="OrthoDB" id="2535391at2759"/>
<dbReference type="EMBL" id="KN834789">
    <property type="protein sequence ID" value="KIK57691.1"/>
    <property type="molecule type" value="Genomic_DNA"/>
</dbReference>
<feature type="compositionally biased region" description="Polar residues" evidence="2">
    <location>
        <begin position="263"/>
        <end position="274"/>
    </location>
</feature>
<organism evidence="4 5">
    <name type="scientific">Collybiopsis luxurians FD-317 M1</name>
    <dbReference type="NCBI Taxonomy" id="944289"/>
    <lineage>
        <taxon>Eukaryota</taxon>
        <taxon>Fungi</taxon>
        <taxon>Dikarya</taxon>
        <taxon>Basidiomycota</taxon>
        <taxon>Agaricomycotina</taxon>
        <taxon>Agaricomycetes</taxon>
        <taxon>Agaricomycetidae</taxon>
        <taxon>Agaricales</taxon>
        <taxon>Marasmiineae</taxon>
        <taxon>Omphalotaceae</taxon>
        <taxon>Collybiopsis</taxon>
        <taxon>Collybiopsis luxurians</taxon>
    </lineage>
</organism>
<evidence type="ECO:0000313" key="4">
    <source>
        <dbReference type="EMBL" id="KIK57691.1"/>
    </source>
</evidence>
<evidence type="ECO:0000313" key="5">
    <source>
        <dbReference type="Proteomes" id="UP000053593"/>
    </source>
</evidence>